<evidence type="ECO:0000256" key="1">
    <source>
        <dbReference type="SAM" id="MobiDB-lite"/>
    </source>
</evidence>
<geneLocation type="plasmid" evidence="3">
    <name>pR1CP1</name>
</geneLocation>
<dbReference type="AlphaFoldDB" id="A0A1B1KI74"/>
<sequence length="159" mass="16715">MGSNRLIQKRASYIEGDWGAIALFSQSSTSHGTDTSSPLSQSRGTAADCGPVKALRESTKDVAEGVMIVDLVRNDLGRVAILGTVQVFGTASISIRNPVCGTSFPRFAHKCRTVRHRRNSSSVVSSGAVTGCPKIRSVAAVRAVDVAGEPPTTCDRTVP</sequence>
<proteinExistence type="predicted"/>
<dbReference type="InterPro" id="IPR019999">
    <property type="entry name" value="Anth_synth_I-like"/>
</dbReference>
<evidence type="ECO:0000313" key="5">
    <source>
        <dbReference type="Proteomes" id="UP000186108"/>
    </source>
</evidence>
<feature type="compositionally biased region" description="Polar residues" evidence="1">
    <location>
        <begin position="28"/>
        <end position="44"/>
    </location>
</feature>
<dbReference type="Proteomes" id="UP000186108">
    <property type="component" value="Plasmid pR1CP1"/>
</dbReference>
<gene>
    <name evidence="3" type="ORF">R1CP_38490</name>
    <name evidence="4" type="ORF">R1CP_38995</name>
</gene>
<evidence type="ECO:0000313" key="3">
    <source>
        <dbReference type="EMBL" id="ANS32294.1"/>
    </source>
</evidence>
<dbReference type="GO" id="GO:0046820">
    <property type="term" value="F:4-amino-4-deoxychorismate synthase activity"/>
    <property type="evidence" value="ECO:0007669"/>
    <property type="project" value="TreeGrafter"/>
</dbReference>
<dbReference type="PANTHER" id="PTHR11236:SF50">
    <property type="entry name" value="AMINODEOXYCHORISMATE SYNTHASE COMPONENT 1"/>
    <property type="match status" value="1"/>
</dbReference>
<name>A0A1B1KI74_RHOOP</name>
<evidence type="ECO:0000313" key="4">
    <source>
        <dbReference type="EMBL" id="ANS32387.1"/>
    </source>
</evidence>
<dbReference type="EMBL" id="CP009112">
    <property type="protein sequence ID" value="ANS32387.1"/>
    <property type="molecule type" value="Genomic_DNA"/>
</dbReference>
<accession>A0A1B1KI74</accession>
<evidence type="ECO:0000259" key="2">
    <source>
        <dbReference type="Pfam" id="PF00425"/>
    </source>
</evidence>
<dbReference type="InterPro" id="IPR015890">
    <property type="entry name" value="Chorismate_C"/>
</dbReference>
<feature type="domain" description="Chorismate-utilising enzyme C-terminal" evidence="2">
    <location>
        <begin position="41"/>
        <end position="144"/>
    </location>
</feature>
<keyword evidence="3" id="KW-0614">Plasmid</keyword>
<dbReference type="GO" id="GO:0000162">
    <property type="term" value="P:L-tryptophan biosynthetic process"/>
    <property type="evidence" value="ECO:0007669"/>
    <property type="project" value="TreeGrafter"/>
</dbReference>
<dbReference type="Pfam" id="PF00425">
    <property type="entry name" value="Chorismate_bind"/>
    <property type="match status" value="1"/>
</dbReference>
<dbReference type="PANTHER" id="PTHR11236">
    <property type="entry name" value="AMINOBENZOATE/ANTHRANILATE SYNTHASE"/>
    <property type="match status" value="1"/>
</dbReference>
<reference evidence="3 5" key="1">
    <citation type="submission" date="2014-07" db="EMBL/GenBank/DDBJ databases">
        <authorList>
            <person name="Zhang J.E."/>
            <person name="Yang H."/>
            <person name="Guo J."/>
            <person name="Deng Z."/>
            <person name="Luo H."/>
            <person name="Luo M."/>
            <person name="Zhao B."/>
        </authorList>
    </citation>
    <scope>NUCLEOTIDE SEQUENCE [LARGE SCALE GENOMIC DNA]</scope>
    <source>
        <strain evidence="3 5">1CP</strain>
        <plasmid evidence="5">Plasmid pr1cp1</plasmid>
        <plasmid evidence="3">pR1CP1</plasmid>
    </source>
</reference>
<dbReference type="InterPro" id="IPR005801">
    <property type="entry name" value="ADC_synthase"/>
</dbReference>
<dbReference type="SUPFAM" id="SSF56322">
    <property type="entry name" value="ADC synthase"/>
    <property type="match status" value="1"/>
</dbReference>
<dbReference type="EMBL" id="CP009112">
    <property type="protein sequence ID" value="ANS32294.1"/>
    <property type="molecule type" value="Genomic_DNA"/>
</dbReference>
<protein>
    <recommendedName>
        <fullName evidence="2">Chorismate-utilising enzyme C-terminal domain-containing protein</fullName>
    </recommendedName>
</protein>
<dbReference type="Gene3D" id="3.60.120.10">
    <property type="entry name" value="Anthranilate synthase"/>
    <property type="match status" value="1"/>
</dbReference>
<feature type="region of interest" description="Disordered" evidence="1">
    <location>
        <begin position="28"/>
        <end position="48"/>
    </location>
</feature>
<organism evidence="3 5">
    <name type="scientific">Rhodococcus opacus</name>
    <name type="common">Nocardia opaca</name>
    <dbReference type="NCBI Taxonomy" id="37919"/>
    <lineage>
        <taxon>Bacteria</taxon>
        <taxon>Bacillati</taxon>
        <taxon>Actinomycetota</taxon>
        <taxon>Actinomycetes</taxon>
        <taxon>Mycobacteriales</taxon>
        <taxon>Nocardiaceae</taxon>
        <taxon>Rhodococcus</taxon>
    </lineage>
</organism>
<geneLocation type="plasmid" evidence="5">
    <name>pr1cp1</name>
</geneLocation>